<dbReference type="EMBL" id="CP065321">
    <property type="protein sequence ID" value="QQR31376.1"/>
    <property type="molecule type" value="Genomic_DNA"/>
</dbReference>
<evidence type="ECO:0000313" key="1">
    <source>
        <dbReference type="EMBL" id="ASB42106.1"/>
    </source>
</evidence>
<reference evidence="3" key="2">
    <citation type="submission" date="2017-05" db="EMBL/GenBank/DDBJ databases">
        <title>Improved OligoMM genomes.</title>
        <authorList>
            <person name="Garzetti D."/>
        </authorList>
    </citation>
    <scope>NUCLEOTIDE SEQUENCE [LARGE SCALE GENOMIC DNA]</scope>
    <source>
        <strain evidence="3">KB18</strain>
    </source>
</reference>
<name>A0A1Z2XUH7_9FIRM</name>
<reference evidence="1" key="1">
    <citation type="journal article" date="2017" name="Genome Announc.">
        <title>High-Quality Whole-Genome Sequences of the Oligo-Mouse-Microbiota Bacterial Community.</title>
        <authorList>
            <person name="Garzetti D."/>
            <person name="Brugiroux S."/>
            <person name="Bunk B."/>
            <person name="Pukall R."/>
            <person name="McCoy K.D."/>
            <person name="Macpherson A.J."/>
            <person name="Stecher B."/>
        </authorList>
    </citation>
    <scope>NUCLEOTIDE SEQUENCE</scope>
    <source>
        <strain evidence="1">KB18</strain>
    </source>
</reference>
<dbReference type="AlphaFoldDB" id="A0A1Z2XUH7"/>
<sequence>MGDIYFPSCNFNKATPETAKLLLERMKAIMPVAGCCRVDKLEYPKGDRALYLCQACREVIEVRFPELVPENLLVWLDREEKFPLPDYSGLAVSIQDCWRDREHPEIHEAVRSLLAKMGVAFEEIPENRGQADYCGDLHFQPDQAAKHGGLPVLCYCNRCKLCIGQDGGNALHLMELVMGTYSREGEYGSRG</sequence>
<gene>
    <name evidence="1" type="ORF">ADH66_16420</name>
    <name evidence="2" type="ORF">I5Q82_06810</name>
</gene>
<evidence type="ECO:0000313" key="4">
    <source>
        <dbReference type="Proteomes" id="UP000596035"/>
    </source>
</evidence>
<protein>
    <submittedName>
        <fullName evidence="2">Uncharacterized protein</fullName>
    </submittedName>
</protein>
<reference evidence="2 4" key="3">
    <citation type="submission" date="2020-11" db="EMBL/GenBank/DDBJ databases">
        <title>Closed and high quality bacterial genomes of the OMM12 community.</title>
        <authorList>
            <person name="Marbouty M."/>
            <person name="Lamy-Besnier Q."/>
            <person name="Debarbieux L."/>
            <person name="Koszul R."/>
        </authorList>
    </citation>
    <scope>NUCLEOTIDE SEQUENCE [LARGE SCALE GENOMIC DNA]</scope>
    <source>
        <strain evidence="2 4">KB18</strain>
    </source>
</reference>
<evidence type="ECO:0000313" key="3">
    <source>
        <dbReference type="Proteomes" id="UP000196710"/>
    </source>
</evidence>
<dbReference type="Proteomes" id="UP000196710">
    <property type="component" value="Chromosome"/>
</dbReference>
<keyword evidence="3" id="KW-1185">Reference proteome</keyword>
<dbReference type="EMBL" id="CP021422">
    <property type="protein sequence ID" value="ASB42106.1"/>
    <property type="molecule type" value="Genomic_DNA"/>
</dbReference>
<accession>A0A1Z2XUH7</accession>
<dbReference type="Proteomes" id="UP000596035">
    <property type="component" value="Chromosome"/>
</dbReference>
<organism evidence="2 4">
    <name type="scientific">Acutalibacter muris</name>
    <dbReference type="NCBI Taxonomy" id="1796620"/>
    <lineage>
        <taxon>Bacteria</taxon>
        <taxon>Bacillati</taxon>
        <taxon>Bacillota</taxon>
        <taxon>Clostridia</taxon>
        <taxon>Eubacteriales</taxon>
        <taxon>Acutalibacteraceae</taxon>
        <taxon>Acutalibacter</taxon>
    </lineage>
</organism>
<dbReference type="RefSeq" id="WP_066538628.1">
    <property type="nucleotide sequence ID" value="NZ_CP021422.1"/>
</dbReference>
<proteinExistence type="predicted"/>
<evidence type="ECO:0000313" key="2">
    <source>
        <dbReference type="EMBL" id="QQR31376.1"/>
    </source>
</evidence>
<dbReference type="KEGG" id="amur:ADH66_16420"/>